<dbReference type="Gene3D" id="3.30.160.60">
    <property type="entry name" value="Classic Zinc Finger"/>
    <property type="match status" value="1"/>
</dbReference>
<feature type="compositionally biased region" description="Basic and acidic residues" evidence="2">
    <location>
        <begin position="1"/>
        <end position="12"/>
    </location>
</feature>
<name>A0A165GH76_9APHY</name>
<dbReference type="EMBL" id="KV427609">
    <property type="protein sequence ID" value="KZT10343.1"/>
    <property type="molecule type" value="Genomic_DNA"/>
</dbReference>
<dbReference type="GO" id="GO:0008270">
    <property type="term" value="F:zinc ion binding"/>
    <property type="evidence" value="ECO:0007669"/>
    <property type="project" value="UniProtKB-KW"/>
</dbReference>
<dbReference type="RefSeq" id="XP_040768083.1">
    <property type="nucleotide sequence ID" value="XM_040908054.1"/>
</dbReference>
<dbReference type="OrthoDB" id="2801792at2759"/>
<dbReference type="GeneID" id="63825083"/>
<evidence type="ECO:0000313" key="4">
    <source>
        <dbReference type="EMBL" id="KZT10343.1"/>
    </source>
</evidence>
<dbReference type="InParanoid" id="A0A165GH76"/>
<accession>A0A165GH76</accession>
<sequence>MDRRVQRHDNSDRTSYPPHVETTPTDGMEDSPPYRVLSQNYTHRGTSTAMRAAPQGLALSPQGFSDFGQHIPTMSDQYYASGAAPHHSSFDGMTYDMTHPQEQTSATFGLNGTFLSAPANSSVGEPSSALSNALGSHARLHFDSSENKVIAYGPPGTSYGQVSFAAAAPTHPYTTDPYPQHLSDPSYNFPSFSRTHHDNALVVLPLPRSTGVRCQWGSCHMSLDDVTPGGIRRHLLQHHREDALVVGRRDRGHCRWSSDVVCDREMDRASFSKHIAAVHIRSTAQECPQCGTTIGRPDSLQRHIREHCPQRQSSVSGLHF</sequence>
<keyword evidence="1" id="KW-0863">Zinc-finger</keyword>
<organism evidence="4 5">
    <name type="scientific">Laetiporus sulphureus 93-53</name>
    <dbReference type="NCBI Taxonomy" id="1314785"/>
    <lineage>
        <taxon>Eukaryota</taxon>
        <taxon>Fungi</taxon>
        <taxon>Dikarya</taxon>
        <taxon>Basidiomycota</taxon>
        <taxon>Agaricomycotina</taxon>
        <taxon>Agaricomycetes</taxon>
        <taxon>Polyporales</taxon>
        <taxon>Laetiporus</taxon>
    </lineage>
</organism>
<keyword evidence="1" id="KW-0479">Metal-binding</keyword>
<proteinExistence type="predicted"/>
<feature type="domain" description="C2H2-type" evidence="3">
    <location>
        <begin position="285"/>
        <end position="312"/>
    </location>
</feature>
<keyword evidence="1" id="KW-0862">Zinc</keyword>
<protein>
    <recommendedName>
        <fullName evidence="3">C2H2-type domain-containing protein</fullName>
    </recommendedName>
</protein>
<dbReference type="STRING" id="1314785.A0A165GH76"/>
<feature type="region of interest" description="Disordered" evidence="2">
    <location>
        <begin position="1"/>
        <end position="32"/>
    </location>
</feature>
<dbReference type="AlphaFoldDB" id="A0A165GH76"/>
<evidence type="ECO:0000313" key="5">
    <source>
        <dbReference type="Proteomes" id="UP000076871"/>
    </source>
</evidence>
<evidence type="ECO:0000256" key="2">
    <source>
        <dbReference type="SAM" id="MobiDB-lite"/>
    </source>
</evidence>
<dbReference type="PROSITE" id="PS50157">
    <property type="entry name" value="ZINC_FINGER_C2H2_2"/>
    <property type="match status" value="1"/>
</dbReference>
<reference evidence="4 5" key="1">
    <citation type="journal article" date="2016" name="Mol. Biol. Evol.">
        <title>Comparative Genomics of Early-Diverging Mushroom-Forming Fungi Provides Insights into the Origins of Lignocellulose Decay Capabilities.</title>
        <authorList>
            <person name="Nagy L.G."/>
            <person name="Riley R."/>
            <person name="Tritt A."/>
            <person name="Adam C."/>
            <person name="Daum C."/>
            <person name="Floudas D."/>
            <person name="Sun H."/>
            <person name="Yadav J.S."/>
            <person name="Pangilinan J."/>
            <person name="Larsson K.H."/>
            <person name="Matsuura K."/>
            <person name="Barry K."/>
            <person name="Labutti K."/>
            <person name="Kuo R."/>
            <person name="Ohm R.A."/>
            <person name="Bhattacharya S.S."/>
            <person name="Shirouzu T."/>
            <person name="Yoshinaga Y."/>
            <person name="Martin F.M."/>
            <person name="Grigoriev I.V."/>
            <person name="Hibbett D.S."/>
        </authorList>
    </citation>
    <scope>NUCLEOTIDE SEQUENCE [LARGE SCALE GENOMIC DNA]</scope>
    <source>
        <strain evidence="4 5">93-53</strain>
    </source>
</reference>
<dbReference type="PROSITE" id="PS00028">
    <property type="entry name" value="ZINC_FINGER_C2H2_1"/>
    <property type="match status" value="1"/>
</dbReference>
<dbReference type="SMART" id="SM00355">
    <property type="entry name" value="ZnF_C2H2"/>
    <property type="match status" value="2"/>
</dbReference>
<evidence type="ECO:0000256" key="1">
    <source>
        <dbReference type="PROSITE-ProRule" id="PRU00042"/>
    </source>
</evidence>
<dbReference type="Proteomes" id="UP000076871">
    <property type="component" value="Unassembled WGS sequence"/>
</dbReference>
<dbReference type="InterPro" id="IPR013087">
    <property type="entry name" value="Znf_C2H2_type"/>
</dbReference>
<keyword evidence="5" id="KW-1185">Reference proteome</keyword>
<evidence type="ECO:0000259" key="3">
    <source>
        <dbReference type="PROSITE" id="PS50157"/>
    </source>
</evidence>
<gene>
    <name evidence="4" type="ORF">LAESUDRAFT_721679</name>
</gene>